<dbReference type="InterPro" id="IPR045043">
    <property type="entry name" value="Lea14-like"/>
</dbReference>
<sequence length="163" mass="17688">MAGLMDKAKGFVADKIAHMPKPEASLDKVSFKNMTRDSITVHSNVNVTNPYSHRIPICDITFSLKCGGKEVASGTIPDPGWIEDSGEITKLEVPAKLPYDFIITLIKDLGRDWDIDYVLDVGLTIDLPIIGNFTIPLSTSGEFKLPTIGDFFGGSKTEEAAAT</sequence>
<evidence type="ECO:0000313" key="4">
    <source>
        <dbReference type="Proteomes" id="UP001231189"/>
    </source>
</evidence>
<evidence type="ECO:0000313" key="3">
    <source>
        <dbReference type="EMBL" id="KAK1603253.1"/>
    </source>
</evidence>
<dbReference type="PANTHER" id="PTHR31459">
    <property type="match status" value="1"/>
</dbReference>
<dbReference type="GO" id="GO:0009269">
    <property type="term" value="P:response to desiccation"/>
    <property type="evidence" value="ECO:0007669"/>
    <property type="project" value="InterPro"/>
</dbReference>
<protein>
    <recommendedName>
        <fullName evidence="2">Water stress and hypersensitive response domain-containing protein</fullName>
    </recommendedName>
</protein>
<proteinExistence type="inferred from homology"/>
<dbReference type="PANTHER" id="PTHR31459:SF29">
    <property type="entry name" value="LEA5"/>
    <property type="match status" value="1"/>
</dbReference>
<dbReference type="FunFam" id="2.60.40.1820:FF:000001">
    <property type="entry name" value="Desiccation protectant protein Lea14-like"/>
    <property type="match status" value="1"/>
</dbReference>
<name>A0AAD8QLH6_LOLMU</name>
<comment type="similarity">
    <text evidence="1">Belongs to the LEA type 2 family.</text>
</comment>
<evidence type="ECO:0000256" key="1">
    <source>
        <dbReference type="ARBA" id="ARBA00005960"/>
    </source>
</evidence>
<dbReference type="SUPFAM" id="SSF117070">
    <property type="entry name" value="LEA14-like"/>
    <property type="match status" value="1"/>
</dbReference>
<reference evidence="3" key="1">
    <citation type="submission" date="2023-07" db="EMBL/GenBank/DDBJ databases">
        <title>A chromosome-level genome assembly of Lolium multiflorum.</title>
        <authorList>
            <person name="Chen Y."/>
            <person name="Copetti D."/>
            <person name="Kolliker R."/>
            <person name="Studer B."/>
        </authorList>
    </citation>
    <scope>NUCLEOTIDE SEQUENCE</scope>
    <source>
        <strain evidence="3">02402/16</strain>
        <tissue evidence="3">Leaf</tissue>
    </source>
</reference>
<dbReference type="EMBL" id="JAUUTY010000088">
    <property type="protein sequence ID" value="KAK1603253.1"/>
    <property type="molecule type" value="Genomic_DNA"/>
</dbReference>
<organism evidence="3 4">
    <name type="scientific">Lolium multiflorum</name>
    <name type="common">Italian ryegrass</name>
    <name type="synonym">Lolium perenne subsp. multiflorum</name>
    <dbReference type="NCBI Taxonomy" id="4521"/>
    <lineage>
        <taxon>Eukaryota</taxon>
        <taxon>Viridiplantae</taxon>
        <taxon>Streptophyta</taxon>
        <taxon>Embryophyta</taxon>
        <taxon>Tracheophyta</taxon>
        <taxon>Spermatophyta</taxon>
        <taxon>Magnoliopsida</taxon>
        <taxon>Liliopsida</taxon>
        <taxon>Poales</taxon>
        <taxon>Poaceae</taxon>
        <taxon>BOP clade</taxon>
        <taxon>Pooideae</taxon>
        <taxon>Poodae</taxon>
        <taxon>Poeae</taxon>
        <taxon>Poeae Chloroplast Group 2 (Poeae type)</taxon>
        <taxon>Loliodinae</taxon>
        <taxon>Loliinae</taxon>
        <taxon>Lolium</taxon>
    </lineage>
</organism>
<gene>
    <name evidence="3" type="ORF">QYE76_018751</name>
</gene>
<dbReference type="SMART" id="SM00769">
    <property type="entry name" value="WHy"/>
    <property type="match status" value="1"/>
</dbReference>
<dbReference type="InterPro" id="IPR004864">
    <property type="entry name" value="LEA_2"/>
</dbReference>
<dbReference type="Gene3D" id="2.60.40.1820">
    <property type="match status" value="1"/>
</dbReference>
<dbReference type="InterPro" id="IPR013990">
    <property type="entry name" value="WHy-dom"/>
</dbReference>
<dbReference type="Proteomes" id="UP001231189">
    <property type="component" value="Unassembled WGS sequence"/>
</dbReference>
<comment type="caution">
    <text evidence="3">The sequence shown here is derived from an EMBL/GenBank/DDBJ whole genome shotgun (WGS) entry which is preliminary data.</text>
</comment>
<dbReference type="Pfam" id="PF03168">
    <property type="entry name" value="LEA_2"/>
    <property type="match status" value="1"/>
</dbReference>
<evidence type="ECO:0000259" key="2">
    <source>
        <dbReference type="SMART" id="SM00769"/>
    </source>
</evidence>
<accession>A0AAD8QLH6</accession>
<feature type="domain" description="Water stress and hypersensitive response" evidence="2">
    <location>
        <begin position="24"/>
        <end position="142"/>
    </location>
</feature>
<keyword evidence="4" id="KW-1185">Reference proteome</keyword>
<dbReference type="GO" id="GO:0005829">
    <property type="term" value="C:cytosol"/>
    <property type="evidence" value="ECO:0007669"/>
    <property type="project" value="TreeGrafter"/>
</dbReference>
<dbReference type="AlphaFoldDB" id="A0AAD8QLH6"/>